<gene>
    <name evidence="1" type="ordered locus">CA_C1147</name>
</gene>
<dbReference type="RefSeq" id="WP_010964460.1">
    <property type="nucleotide sequence ID" value="NC_003030.1"/>
</dbReference>
<dbReference type="PIR" id="D97041">
    <property type="entry name" value="D97041"/>
</dbReference>
<dbReference type="AlphaFoldDB" id="Q97JX6"/>
<dbReference type="STRING" id="272562.CA_C1147"/>
<organism evidence="1 2">
    <name type="scientific">Clostridium acetobutylicum (strain ATCC 824 / DSM 792 / JCM 1419 / IAM 19013 / LMG 5710 / NBRC 13948 / NRRL B-527 / VKM B-1787 / 2291 / W)</name>
    <dbReference type="NCBI Taxonomy" id="272562"/>
    <lineage>
        <taxon>Bacteria</taxon>
        <taxon>Bacillati</taxon>
        <taxon>Bacillota</taxon>
        <taxon>Clostridia</taxon>
        <taxon>Eubacteriales</taxon>
        <taxon>Clostridiaceae</taxon>
        <taxon>Clostridium</taxon>
    </lineage>
</organism>
<dbReference type="KEGG" id="cac:CA_C1147"/>
<dbReference type="Pfam" id="PF24692">
    <property type="entry name" value="DUF7659"/>
    <property type="match status" value="1"/>
</dbReference>
<dbReference type="PATRIC" id="fig|272562.8.peg.1352"/>
<dbReference type="Proteomes" id="UP000000814">
    <property type="component" value="Chromosome"/>
</dbReference>
<dbReference type="GeneID" id="44997657"/>
<proteinExistence type="predicted"/>
<reference evidence="1 2" key="1">
    <citation type="journal article" date="2001" name="J. Bacteriol.">
        <title>Genome sequence and comparative analysis of the solvent-producing bacterium Clostridium acetobutylicum.</title>
        <authorList>
            <person name="Nolling J."/>
            <person name="Breton G."/>
            <person name="Omelchenko M.V."/>
            <person name="Makarova K.S."/>
            <person name="Zeng Q."/>
            <person name="Gibson R."/>
            <person name="Lee H.M."/>
            <person name="Dubois J."/>
            <person name="Qiu D."/>
            <person name="Hitti J."/>
            <person name="Wolf Y.I."/>
            <person name="Tatusov R.L."/>
            <person name="Sabathe F."/>
            <person name="Doucette-Stamm L."/>
            <person name="Soucaille P."/>
            <person name="Daly M.J."/>
            <person name="Bennett G.N."/>
            <person name="Koonin E.V."/>
            <person name="Smith D.R."/>
        </authorList>
    </citation>
    <scope>NUCLEOTIDE SEQUENCE [LARGE SCALE GENOMIC DNA]</scope>
    <source>
        <strain evidence="2">ATCC 824 / DSM 792 / JCM 1419 / LMG 5710 / VKM B-1787</strain>
    </source>
</reference>
<dbReference type="HOGENOM" id="CLU_1764800_0_0_9"/>
<protein>
    <submittedName>
        <fullName evidence="1">Uncharacterized protein</fullName>
    </submittedName>
</protein>
<dbReference type="InterPro" id="IPR056076">
    <property type="entry name" value="DUF7659"/>
</dbReference>
<dbReference type="eggNOG" id="ENOG5030VEE">
    <property type="taxonomic scope" value="Bacteria"/>
</dbReference>
<evidence type="ECO:0000313" key="2">
    <source>
        <dbReference type="Proteomes" id="UP000000814"/>
    </source>
</evidence>
<sequence>MNNKYIEMKRKHQKEVNNFPMFFAFSKEQFKEGMKKLGLEPSETNKIYKFGNTGGFYKRTDSAKLKKMLNRHDKEIKEAMKNDTFIFDMFYYELGNHEYSITYELGDTLDSLSLTYEEVQNDKRLLNALDLAIKKIME</sequence>
<dbReference type="EMBL" id="AE001437">
    <property type="protein sequence ID" value="AAK79119.1"/>
    <property type="molecule type" value="Genomic_DNA"/>
</dbReference>
<name>Q97JX6_CLOAB</name>
<keyword evidence="2" id="KW-1185">Reference proteome</keyword>
<evidence type="ECO:0000313" key="1">
    <source>
        <dbReference type="EMBL" id="AAK79119.1"/>
    </source>
</evidence>
<accession>Q97JX6</accession>
<dbReference type="OrthoDB" id="2054466at2"/>